<accession>A0A2M9ZR80</accession>
<dbReference type="Gene3D" id="3.10.129.10">
    <property type="entry name" value="Hotdog Thioesterase"/>
    <property type="match status" value="1"/>
</dbReference>
<dbReference type="Proteomes" id="UP000231962">
    <property type="component" value="Unassembled WGS sequence"/>
</dbReference>
<keyword evidence="5" id="KW-1185">Reference proteome</keyword>
<dbReference type="Pfam" id="PF03061">
    <property type="entry name" value="4HBT"/>
    <property type="match status" value="1"/>
</dbReference>
<sequence>MYHGAPINRYFQPRLSIRKGETTIHIPVREDFFHAAKAAHGVLYFKAADDAAFFAANSVVKEGFVLTSNLNLTLLRPIKSGILRAEGRVIQHATHLIIAESTLYDERDREIGRAIGNFAKSNIVLTEEIGYK</sequence>
<dbReference type="InterPro" id="IPR006683">
    <property type="entry name" value="Thioestr_dom"/>
</dbReference>
<dbReference type="EMBL" id="NPDY01000013">
    <property type="protein sequence ID" value="PJZ69071.1"/>
    <property type="molecule type" value="Genomic_DNA"/>
</dbReference>
<dbReference type="Proteomes" id="UP000231990">
    <property type="component" value="Unassembled WGS sequence"/>
</dbReference>
<dbReference type="InterPro" id="IPR003736">
    <property type="entry name" value="PAAI_dom"/>
</dbReference>
<dbReference type="NCBIfam" id="TIGR00369">
    <property type="entry name" value="unchar_dom_1"/>
    <property type="match status" value="1"/>
</dbReference>
<comment type="caution">
    <text evidence="4">The sequence shown here is derived from an EMBL/GenBank/DDBJ whole genome shotgun (WGS) entry which is preliminary data.</text>
</comment>
<evidence type="ECO:0000313" key="5">
    <source>
        <dbReference type="Proteomes" id="UP000231962"/>
    </source>
</evidence>
<dbReference type="InterPro" id="IPR029069">
    <property type="entry name" value="HotDog_dom_sf"/>
</dbReference>
<evidence type="ECO:0000313" key="4">
    <source>
        <dbReference type="EMBL" id="PJZ74443.1"/>
    </source>
</evidence>
<gene>
    <name evidence="3" type="ORF">CH360_13415</name>
    <name evidence="4" type="ORF">CH373_03915</name>
</gene>
<dbReference type="EMBL" id="NPDZ01000002">
    <property type="protein sequence ID" value="PJZ74443.1"/>
    <property type="molecule type" value="Genomic_DNA"/>
</dbReference>
<evidence type="ECO:0000313" key="3">
    <source>
        <dbReference type="EMBL" id="PJZ69071.1"/>
    </source>
</evidence>
<dbReference type="GO" id="GO:0016289">
    <property type="term" value="F:acyl-CoA hydrolase activity"/>
    <property type="evidence" value="ECO:0007669"/>
    <property type="project" value="UniProtKB-ARBA"/>
</dbReference>
<evidence type="ECO:0000259" key="2">
    <source>
        <dbReference type="Pfam" id="PF03061"/>
    </source>
</evidence>
<dbReference type="AlphaFoldDB" id="A0A2M9ZR80"/>
<reference evidence="5 6" key="1">
    <citation type="submission" date="2017-07" db="EMBL/GenBank/DDBJ databases">
        <title>Leptospira spp. isolated from tropical soils.</title>
        <authorList>
            <person name="Thibeaux R."/>
            <person name="Iraola G."/>
            <person name="Ferres I."/>
            <person name="Bierque E."/>
            <person name="Girault D."/>
            <person name="Soupe-Gilbert M.-E."/>
            <person name="Picardeau M."/>
            <person name="Goarant C."/>
        </authorList>
    </citation>
    <scope>NUCLEOTIDE SEQUENCE [LARGE SCALE GENOMIC DNA]</scope>
    <source>
        <strain evidence="4 6">FH1-B-B1</strain>
        <strain evidence="3 5">FH1-B-C1</strain>
    </source>
</reference>
<dbReference type="SUPFAM" id="SSF54637">
    <property type="entry name" value="Thioesterase/thiol ester dehydrase-isomerase"/>
    <property type="match status" value="1"/>
</dbReference>
<evidence type="ECO:0000256" key="1">
    <source>
        <dbReference type="ARBA" id="ARBA00022801"/>
    </source>
</evidence>
<organism evidence="4 6">
    <name type="scientific">Leptospira perolatii</name>
    <dbReference type="NCBI Taxonomy" id="2023191"/>
    <lineage>
        <taxon>Bacteria</taxon>
        <taxon>Pseudomonadati</taxon>
        <taxon>Spirochaetota</taxon>
        <taxon>Spirochaetia</taxon>
        <taxon>Leptospirales</taxon>
        <taxon>Leptospiraceae</taxon>
        <taxon>Leptospira</taxon>
    </lineage>
</organism>
<keyword evidence="1" id="KW-0378">Hydrolase</keyword>
<proteinExistence type="predicted"/>
<feature type="domain" description="Thioesterase" evidence="2">
    <location>
        <begin position="39"/>
        <end position="110"/>
    </location>
</feature>
<protein>
    <submittedName>
        <fullName evidence="4">Thioesterase</fullName>
    </submittedName>
</protein>
<dbReference type="OrthoDB" id="344730at2"/>
<name>A0A2M9ZR80_9LEPT</name>
<evidence type="ECO:0000313" key="6">
    <source>
        <dbReference type="Proteomes" id="UP000231990"/>
    </source>
</evidence>